<dbReference type="EMBL" id="BMPI01000059">
    <property type="protein sequence ID" value="GGM69407.1"/>
    <property type="molecule type" value="Genomic_DNA"/>
</dbReference>
<accession>A0A917UBH4</accession>
<feature type="region of interest" description="Disordered" evidence="1">
    <location>
        <begin position="1"/>
        <end position="23"/>
    </location>
</feature>
<dbReference type="RefSeq" id="WP_190255648.1">
    <property type="nucleotide sequence ID" value="NZ_BMPI01000059.1"/>
</dbReference>
<comment type="caution">
    <text evidence="2">The sequence shown here is derived from an EMBL/GenBank/DDBJ whole genome shotgun (WGS) entry which is preliminary data.</text>
</comment>
<dbReference type="Proteomes" id="UP000642070">
    <property type="component" value="Unassembled WGS sequence"/>
</dbReference>
<protein>
    <submittedName>
        <fullName evidence="2">Uncharacterized protein</fullName>
    </submittedName>
</protein>
<organism evidence="2 3">
    <name type="scientific">Dactylosporangium sucinum</name>
    <dbReference type="NCBI Taxonomy" id="1424081"/>
    <lineage>
        <taxon>Bacteria</taxon>
        <taxon>Bacillati</taxon>
        <taxon>Actinomycetota</taxon>
        <taxon>Actinomycetes</taxon>
        <taxon>Micromonosporales</taxon>
        <taxon>Micromonosporaceae</taxon>
        <taxon>Dactylosporangium</taxon>
    </lineage>
</organism>
<gene>
    <name evidence="2" type="ORF">GCM10007977_083940</name>
</gene>
<feature type="region of interest" description="Disordered" evidence="1">
    <location>
        <begin position="225"/>
        <end position="254"/>
    </location>
</feature>
<feature type="compositionally biased region" description="Basic and acidic residues" evidence="1">
    <location>
        <begin position="238"/>
        <end position="248"/>
    </location>
</feature>
<reference evidence="2" key="1">
    <citation type="journal article" date="2014" name="Int. J. Syst. Evol. Microbiol.">
        <title>Complete genome sequence of Corynebacterium casei LMG S-19264T (=DSM 44701T), isolated from a smear-ripened cheese.</title>
        <authorList>
            <consortium name="US DOE Joint Genome Institute (JGI-PGF)"/>
            <person name="Walter F."/>
            <person name="Albersmeier A."/>
            <person name="Kalinowski J."/>
            <person name="Ruckert C."/>
        </authorList>
    </citation>
    <scope>NUCLEOTIDE SEQUENCE</scope>
    <source>
        <strain evidence="2">JCM 19831</strain>
    </source>
</reference>
<name>A0A917UBH4_9ACTN</name>
<dbReference type="AlphaFoldDB" id="A0A917UBH4"/>
<proteinExistence type="predicted"/>
<feature type="compositionally biased region" description="Basic and acidic residues" evidence="1">
    <location>
        <begin position="166"/>
        <end position="186"/>
    </location>
</feature>
<sequence length="254" mass="28163">MAADGDRRPSGKTARRYGSHSAPCVRCSSPTSRYVAPYGTDAIAADAPAQPLGEHGRRVWQDRERHRALERLHVDDGRIPGRLRLQHRGRVGIVGKRRGERGAHSHAGVWVVQPGSGCPVQFAGAQQHGCAMVRVVRDALREVVRQQPRPVRLQIGMAAQHRRGRGRMDPQARRRDGQQRLDRGERLGQQVEAVRARRGQQDLPRSVGRRPVQNGAGLAQVCGQPLPHLRVVPPGRRRPVDARERDTGDVAQEP</sequence>
<evidence type="ECO:0000313" key="3">
    <source>
        <dbReference type="Proteomes" id="UP000642070"/>
    </source>
</evidence>
<feature type="region of interest" description="Disordered" evidence="1">
    <location>
        <begin position="159"/>
        <end position="211"/>
    </location>
</feature>
<reference evidence="2" key="2">
    <citation type="submission" date="2020-09" db="EMBL/GenBank/DDBJ databases">
        <authorList>
            <person name="Sun Q."/>
            <person name="Ohkuma M."/>
        </authorList>
    </citation>
    <scope>NUCLEOTIDE SEQUENCE</scope>
    <source>
        <strain evidence="2">JCM 19831</strain>
    </source>
</reference>
<evidence type="ECO:0000313" key="2">
    <source>
        <dbReference type="EMBL" id="GGM69407.1"/>
    </source>
</evidence>
<evidence type="ECO:0000256" key="1">
    <source>
        <dbReference type="SAM" id="MobiDB-lite"/>
    </source>
</evidence>
<feature type="compositionally biased region" description="Low complexity" evidence="1">
    <location>
        <begin position="225"/>
        <end position="234"/>
    </location>
</feature>
<keyword evidence="3" id="KW-1185">Reference proteome</keyword>